<sequence>MEKYVDIQIKSNYHLSHCIVLIRTNYGSRLSEHDICERIAKYDNAECTISDNYLKLSRDNDIFETKLAVFEEDSLTKTWLGKYENGTAFRVVRPNTLYRENNLGDEYITIASTYHNGYAVHFLLQ</sequence>
<gene>
    <name evidence="1" type="ORF">GTC17254_02230</name>
</gene>
<reference evidence="1" key="1">
    <citation type="submission" date="2024-07" db="EMBL/GenBank/DDBJ databases">
        <title>Complete genome sequence of Prevotella sp. YM-2024 GTC17254.</title>
        <authorList>
            <person name="Hayashi M."/>
            <person name="Muto Y."/>
            <person name="Tanaka K."/>
            <person name="Niwa H."/>
        </authorList>
    </citation>
    <scope>NUCLEOTIDE SEQUENCE</scope>
    <source>
        <strain evidence="1">GTC17254</strain>
    </source>
</reference>
<proteinExistence type="predicted"/>
<evidence type="ECO:0000313" key="1">
    <source>
        <dbReference type="EMBL" id="BFO72626.1"/>
    </source>
</evidence>
<protein>
    <submittedName>
        <fullName evidence="1">Uncharacterized protein</fullName>
    </submittedName>
</protein>
<name>A0AB33IY79_9BACT</name>
<accession>A0AB33IY79</accession>
<organism evidence="1">
    <name type="scientific">Prevotella sp. GTC17254</name>
    <dbReference type="NCBI Taxonomy" id="3236794"/>
    <lineage>
        <taxon>Bacteria</taxon>
        <taxon>Pseudomonadati</taxon>
        <taxon>Bacteroidota</taxon>
        <taxon>Bacteroidia</taxon>
        <taxon>Bacteroidales</taxon>
        <taxon>Prevotellaceae</taxon>
        <taxon>Prevotella</taxon>
    </lineage>
</organism>
<dbReference type="EMBL" id="AP035786">
    <property type="protein sequence ID" value="BFO72626.1"/>
    <property type="molecule type" value="Genomic_DNA"/>
</dbReference>
<dbReference type="AlphaFoldDB" id="A0AB33IY79"/>